<dbReference type="AlphaFoldDB" id="X1AAW6"/>
<accession>X1AAW6</accession>
<evidence type="ECO:0008006" key="2">
    <source>
        <dbReference type="Google" id="ProtNLM"/>
    </source>
</evidence>
<gene>
    <name evidence="1" type="ORF">S01H4_16835</name>
</gene>
<proteinExistence type="predicted"/>
<sequence>FVSDTNYGWGPDSIGDRTDIGDWLEWFRGSESDQYLEALYSSNENYTGNYTRLDNPDPDRENEVILFKSCFPNSNLSGNPDDPPESGDPYSVGGAKFVYLDLLNTFATEPDKLFVVITAPPLTEDNSYEPPANARAFNNWLVNDWLADYPLDNVAVFDFYNVLTSNGGESHVNDLDSSDGNHHRWWQDEVQHIQTVDNDLASYPTSDSHPNQAGNQKATAEFVPLLNVYYHRWRGESTK</sequence>
<protein>
    <recommendedName>
        <fullName evidence="2">SGNH hydrolase-type esterase domain-containing protein</fullName>
    </recommendedName>
</protein>
<feature type="non-terminal residue" evidence="1">
    <location>
        <position position="1"/>
    </location>
</feature>
<dbReference type="EMBL" id="BART01007397">
    <property type="protein sequence ID" value="GAG57276.1"/>
    <property type="molecule type" value="Genomic_DNA"/>
</dbReference>
<comment type="caution">
    <text evidence="1">The sequence shown here is derived from an EMBL/GenBank/DDBJ whole genome shotgun (WGS) entry which is preliminary data.</text>
</comment>
<name>X1AAW6_9ZZZZ</name>
<organism evidence="1">
    <name type="scientific">marine sediment metagenome</name>
    <dbReference type="NCBI Taxonomy" id="412755"/>
    <lineage>
        <taxon>unclassified sequences</taxon>
        <taxon>metagenomes</taxon>
        <taxon>ecological metagenomes</taxon>
    </lineage>
</organism>
<evidence type="ECO:0000313" key="1">
    <source>
        <dbReference type="EMBL" id="GAG57276.1"/>
    </source>
</evidence>
<reference evidence="1" key="1">
    <citation type="journal article" date="2014" name="Front. Microbiol.">
        <title>High frequency of phylogenetically diverse reductive dehalogenase-homologous genes in deep subseafloor sedimentary metagenomes.</title>
        <authorList>
            <person name="Kawai M."/>
            <person name="Futagami T."/>
            <person name="Toyoda A."/>
            <person name="Takaki Y."/>
            <person name="Nishi S."/>
            <person name="Hori S."/>
            <person name="Arai W."/>
            <person name="Tsubouchi T."/>
            <person name="Morono Y."/>
            <person name="Uchiyama I."/>
            <person name="Ito T."/>
            <person name="Fujiyama A."/>
            <person name="Inagaki F."/>
            <person name="Takami H."/>
        </authorList>
    </citation>
    <scope>NUCLEOTIDE SEQUENCE</scope>
    <source>
        <strain evidence="1">Expedition CK06-06</strain>
    </source>
</reference>